<comment type="cofactor">
    <cofactor evidence="1">
        <name>Zn(2+)</name>
        <dbReference type="ChEBI" id="CHEBI:29105"/>
    </cofactor>
</comment>
<proteinExistence type="inferred from homology"/>
<dbReference type="InterPro" id="IPR024087">
    <property type="entry name" value="Creatininase-like_sf"/>
</dbReference>
<evidence type="ECO:0000313" key="6">
    <source>
        <dbReference type="EMBL" id="MDT0269670.1"/>
    </source>
</evidence>
<dbReference type="EMBL" id="JAVREO010000018">
    <property type="protein sequence ID" value="MDT0269670.1"/>
    <property type="molecule type" value="Genomic_DNA"/>
</dbReference>
<evidence type="ECO:0000256" key="3">
    <source>
        <dbReference type="ARBA" id="ARBA00022801"/>
    </source>
</evidence>
<organism evidence="6 7">
    <name type="scientific">Streptomyces chisholmiae</name>
    <dbReference type="NCBI Taxonomy" id="3075540"/>
    <lineage>
        <taxon>Bacteria</taxon>
        <taxon>Bacillati</taxon>
        <taxon>Actinomycetota</taxon>
        <taxon>Actinomycetes</taxon>
        <taxon>Kitasatosporales</taxon>
        <taxon>Streptomycetaceae</taxon>
        <taxon>Streptomyces</taxon>
    </lineage>
</organism>
<evidence type="ECO:0000256" key="4">
    <source>
        <dbReference type="ARBA" id="ARBA00022833"/>
    </source>
</evidence>
<dbReference type="PANTHER" id="PTHR35005:SF1">
    <property type="entry name" value="2-AMINO-5-FORMYLAMINO-6-RIBOSYLAMINOPYRIMIDIN-4(3H)-ONE 5'-MONOPHOSPHATE DEFORMYLASE"/>
    <property type="match status" value="1"/>
</dbReference>
<comment type="similarity">
    <text evidence="5">Belongs to the creatininase superfamily.</text>
</comment>
<keyword evidence="2" id="KW-0479">Metal-binding</keyword>
<comment type="caution">
    <text evidence="6">The sequence shown here is derived from an EMBL/GenBank/DDBJ whole genome shotgun (WGS) entry which is preliminary data.</text>
</comment>
<dbReference type="Proteomes" id="UP001183410">
    <property type="component" value="Unassembled WGS sequence"/>
</dbReference>
<dbReference type="Gene3D" id="3.40.50.10310">
    <property type="entry name" value="Creatininase"/>
    <property type="match status" value="1"/>
</dbReference>
<keyword evidence="7" id="KW-1185">Reference proteome</keyword>
<dbReference type="PANTHER" id="PTHR35005">
    <property type="entry name" value="3-DEHYDRO-SCYLLO-INOSOSE HYDROLASE"/>
    <property type="match status" value="1"/>
</dbReference>
<protein>
    <submittedName>
        <fullName evidence="6">Creatininase family protein</fullName>
    </submittedName>
</protein>
<dbReference type="RefSeq" id="WP_311669753.1">
    <property type="nucleotide sequence ID" value="NZ_JAVREO010000018.1"/>
</dbReference>
<reference evidence="7" key="1">
    <citation type="submission" date="2023-07" db="EMBL/GenBank/DDBJ databases">
        <title>30 novel species of actinomycetes from the DSMZ collection.</title>
        <authorList>
            <person name="Nouioui I."/>
        </authorList>
    </citation>
    <scope>NUCLEOTIDE SEQUENCE [LARGE SCALE GENOMIC DNA]</scope>
    <source>
        <strain evidence="7">DSM 44915</strain>
    </source>
</reference>
<name>A0ABU2JXE6_9ACTN</name>
<gene>
    <name evidence="6" type="ORF">RM844_25635</name>
</gene>
<evidence type="ECO:0000256" key="2">
    <source>
        <dbReference type="ARBA" id="ARBA00022723"/>
    </source>
</evidence>
<evidence type="ECO:0000256" key="1">
    <source>
        <dbReference type="ARBA" id="ARBA00001947"/>
    </source>
</evidence>
<dbReference type="SUPFAM" id="SSF102215">
    <property type="entry name" value="Creatininase"/>
    <property type="match status" value="1"/>
</dbReference>
<sequence length="286" mass="30490">MTAPASGAAPLDPAVPDVFAGTLAELTWYEVERAARDGAVLLWAFGVIEQHGPHLPTGTDVYLPSARLRDVRGLLADRGVPALIVPAYYWGVNVVSGSFPASWGVRPELMEQVMADLLTGMAKDGFRHVFCFSGHGDALHNRTVHAGVRAGRARSEADVSFVLEPELVERLGLDPDDPALTVHASAAAPSPPGEVDVHAGRWETSMMMHSHAGLVREDVRPGLVPTGHGPEQLAVWRRGYDDARATTPLGYFGDPAAASRAEGERHHRTTAELAADAIVARLAARG</sequence>
<dbReference type="InterPro" id="IPR003785">
    <property type="entry name" value="Creatininase/forma_Hydrolase"/>
</dbReference>
<evidence type="ECO:0000313" key="7">
    <source>
        <dbReference type="Proteomes" id="UP001183410"/>
    </source>
</evidence>
<keyword evidence="3" id="KW-0378">Hydrolase</keyword>
<keyword evidence="4" id="KW-0862">Zinc</keyword>
<evidence type="ECO:0000256" key="5">
    <source>
        <dbReference type="ARBA" id="ARBA00024029"/>
    </source>
</evidence>
<accession>A0ABU2JXE6</accession>
<dbReference type="Pfam" id="PF02633">
    <property type="entry name" value="Creatininase"/>
    <property type="match status" value="1"/>
</dbReference>